<keyword evidence="3" id="KW-1185">Reference proteome</keyword>
<dbReference type="EMBL" id="JALNTZ010000010">
    <property type="protein sequence ID" value="KAJ3640257.1"/>
    <property type="molecule type" value="Genomic_DNA"/>
</dbReference>
<dbReference type="Pfam" id="PF16087">
    <property type="entry name" value="DUF4817"/>
    <property type="match status" value="1"/>
</dbReference>
<reference evidence="2" key="1">
    <citation type="journal article" date="2023" name="G3 (Bethesda)">
        <title>Whole genome assemblies of Zophobas morio and Tenebrio molitor.</title>
        <authorList>
            <person name="Kaur S."/>
            <person name="Stinson S.A."/>
            <person name="diCenzo G.C."/>
        </authorList>
    </citation>
    <scope>NUCLEOTIDE SEQUENCE</scope>
    <source>
        <strain evidence="2">QUZm001</strain>
    </source>
</reference>
<dbReference type="Proteomes" id="UP001168821">
    <property type="component" value="Unassembled WGS sequence"/>
</dbReference>
<dbReference type="AlphaFoldDB" id="A0AA38HPE8"/>
<organism evidence="2 3">
    <name type="scientific">Zophobas morio</name>
    <dbReference type="NCBI Taxonomy" id="2755281"/>
    <lineage>
        <taxon>Eukaryota</taxon>
        <taxon>Metazoa</taxon>
        <taxon>Ecdysozoa</taxon>
        <taxon>Arthropoda</taxon>
        <taxon>Hexapoda</taxon>
        <taxon>Insecta</taxon>
        <taxon>Pterygota</taxon>
        <taxon>Neoptera</taxon>
        <taxon>Endopterygota</taxon>
        <taxon>Coleoptera</taxon>
        <taxon>Polyphaga</taxon>
        <taxon>Cucujiformia</taxon>
        <taxon>Tenebrionidae</taxon>
        <taxon>Zophobas</taxon>
    </lineage>
</organism>
<feature type="domain" description="DUF4817" evidence="1">
    <location>
        <begin position="22"/>
        <end position="72"/>
    </location>
</feature>
<evidence type="ECO:0000259" key="1">
    <source>
        <dbReference type="Pfam" id="PF16087"/>
    </source>
</evidence>
<sequence length="120" mass="14064">MSVILVAHNDNIIEIVENFNNEDYFRMIVLYGKCEESLNGTCRKFNELYPNRRKLYRTKLKQIIENLKNQGQFNVKTKRPANITEDYETVLNVLLAVIESKDISIREIRSTFEIAQSASF</sequence>
<protein>
    <recommendedName>
        <fullName evidence="1">DUF4817 domain-containing protein</fullName>
    </recommendedName>
</protein>
<evidence type="ECO:0000313" key="2">
    <source>
        <dbReference type="EMBL" id="KAJ3640257.1"/>
    </source>
</evidence>
<name>A0AA38HPE8_9CUCU</name>
<gene>
    <name evidence="2" type="ORF">Zmor_003566</name>
</gene>
<proteinExistence type="predicted"/>
<comment type="caution">
    <text evidence="2">The sequence shown here is derived from an EMBL/GenBank/DDBJ whole genome shotgun (WGS) entry which is preliminary data.</text>
</comment>
<dbReference type="InterPro" id="IPR032135">
    <property type="entry name" value="DUF4817"/>
</dbReference>
<evidence type="ECO:0000313" key="3">
    <source>
        <dbReference type="Proteomes" id="UP001168821"/>
    </source>
</evidence>
<accession>A0AA38HPE8</accession>